<evidence type="ECO:0000313" key="1">
    <source>
        <dbReference type="EMBL" id="HIZ92008.1"/>
    </source>
</evidence>
<accession>A0A9D2GXZ4</accession>
<gene>
    <name evidence="1" type="ORF">H9807_07830</name>
</gene>
<comment type="caution">
    <text evidence="1">The sequence shown here is derived from an EMBL/GenBank/DDBJ whole genome shotgun (WGS) entry which is preliminary data.</text>
</comment>
<protein>
    <submittedName>
        <fullName evidence="1">Uncharacterized protein</fullName>
    </submittedName>
</protein>
<proteinExistence type="predicted"/>
<organism evidence="1 2">
    <name type="scientific">Candidatus Bacteroides merdavium</name>
    <dbReference type="NCBI Taxonomy" id="2838472"/>
    <lineage>
        <taxon>Bacteria</taxon>
        <taxon>Pseudomonadati</taxon>
        <taxon>Bacteroidota</taxon>
        <taxon>Bacteroidia</taxon>
        <taxon>Bacteroidales</taxon>
        <taxon>Bacteroidaceae</taxon>
        <taxon>Bacteroides</taxon>
    </lineage>
</organism>
<dbReference type="EMBL" id="DXAV01000063">
    <property type="protein sequence ID" value="HIZ92008.1"/>
    <property type="molecule type" value="Genomic_DNA"/>
</dbReference>
<sequence length="58" mass="5980">MKSFLTDGNGGAGTVGSGWKACEEAVGGRVISQHANRLKIRRASDAVGSLITFSGNDK</sequence>
<reference evidence="1" key="2">
    <citation type="submission" date="2021-04" db="EMBL/GenBank/DDBJ databases">
        <authorList>
            <person name="Gilroy R."/>
        </authorList>
    </citation>
    <scope>NUCLEOTIDE SEQUENCE</scope>
    <source>
        <strain evidence="1">CHK118-2852</strain>
    </source>
</reference>
<name>A0A9D2GXZ4_9BACE</name>
<reference evidence="1" key="1">
    <citation type="journal article" date="2021" name="PeerJ">
        <title>Extensive microbial diversity within the chicken gut microbiome revealed by metagenomics and culture.</title>
        <authorList>
            <person name="Gilroy R."/>
            <person name="Ravi A."/>
            <person name="Getino M."/>
            <person name="Pursley I."/>
            <person name="Horton D.L."/>
            <person name="Alikhan N.F."/>
            <person name="Baker D."/>
            <person name="Gharbi K."/>
            <person name="Hall N."/>
            <person name="Watson M."/>
            <person name="Adriaenssens E.M."/>
            <person name="Foster-Nyarko E."/>
            <person name="Jarju S."/>
            <person name="Secka A."/>
            <person name="Antonio M."/>
            <person name="Oren A."/>
            <person name="Chaudhuri R.R."/>
            <person name="La Ragione R."/>
            <person name="Hildebrand F."/>
            <person name="Pallen M.J."/>
        </authorList>
    </citation>
    <scope>NUCLEOTIDE SEQUENCE</scope>
    <source>
        <strain evidence="1">CHK118-2852</strain>
    </source>
</reference>
<dbReference type="AlphaFoldDB" id="A0A9D2GXZ4"/>
<evidence type="ECO:0000313" key="2">
    <source>
        <dbReference type="Proteomes" id="UP000824108"/>
    </source>
</evidence>
<dbReference type="Proteomes" id="UP000824108">
    <property type="component" value="Unassembled WGS sequence"/>
</dbReference>